<accession>A0A0J1HN17</accession>
<evidence type="ECO:0000313" key="2">
    <source>
        <dbReference type="EMBL" id="KLV15107.1"/>
    </source>
</evidence>
<proteinExistence type="predicted"/>
<evidence type="ECO:0000259" key="1">
    <source>
        <dbReference type="Pfam" id="PF13524"/>
    </source>
</evidence>
<dbReference type="PATRIC" id="fig|1397.4.peg.4973"/>
<name>A0A0J1HN17_NIACI</name>
<dbReference type="Proteomes" id="UP000036045">
    <property type="component" value="Unassembled WGS sequence"/>
</dbReference>
<dbReference type="EMBL" id="LDPH01000061">
    <property type="protein sequence ID" value="KLV15107.1"/>
    <property type="molecule type" value="Genomic_DNA"/>
</dbReference>
<dbReference type="OrthoDB" id="5121913at2"/>
<dbReference type="Pfam" id="PF13524">
    <property type="entry name" value="Glyco_trans_1_2"/>
    <property type="match status" value="1"/>
</dbReference>
<feature type="domain" description="Spore protein YkvP/CgeB glycosyl transferase-like" evidence="1">
    <location>
        <begin position="168"/>
        <end position="306"/>
    </location>
</feature>
<keyword evidence="3" id="KW-1185">Reference proteome</keyword>
<evidence type="ECO:0000313" key="3">
    <source>
        <dbReference type="Proteomes" id="UP000036045"/>
    </source>
</evidence>
<dbReference type="InterPro" id="IPR055259">
    <property type="entry name" value="YkvP/CgeB_Glyco_trans-like"/>
</dbReference>
<organism evidence="2 3">
    <name type="scientific">Niallia circulans</name>
    <name type="common">Bacillus circulans</name>
    <dbReference type="NCBI Taxonomy" id="1397"/>
    <lineage>
        <taxon>Bacteria</taxon>
        <taxon>Bacillati</taxon>
        <taxon>Bacillota</taxon>
        <taxon>Bacilli</taxon>
        <taxon>Bacillales</taxon>
        <taxon>Bacillaceae</taxon>
        <taxon>Niallia</taxon>
    </lineage>
</organism>
<comment type="caution">
    <text evidence="2">The sequence shown here is derived from an EMBL/GenBank/DDBJ whole genome shotgun (WGS) entry which is preliminary data.</text>
</comment>
<dbReference type="AlphaFoldDB" id="A0A0J1HN17"/>
<reference evidence="2 3" key="1">
    <citation type="submission" date="2015-05" db="EMBL/GenBank/DDBJ databases">
        <title>Whole genome sequence and identification of bacterial endophytes from Costus igneus.</title>
        <authorList>
            <person name="Lee Y.P."/>
            <person name="Gan H.M."/>
            <person name="Eng W."/>
            <person name="Wheatley M.S."/>
            <person name="Caraballo A."/>
            <person name="Polter S."/>
            <person name="Savka M.A."/>
            <person name="Hudson A.O."/>
        </authorList>
    </citation>
    <scope>NUCLEOTIDE SEQUENCE [LARGE SCALE GENOMIC DNA]</scope>
    <source>
        <strain evidence="2 3">RIT379</strain>
    </source>
</reference>
<sequence>MLMTLKKKKKILFITKNWENGIERNTYYLTKELKKYVDIRTWEEDGNISETLQKMNFHPDFILVNDLRPTRSPKVTGLKDCNIPFGIIMHDLKYQMDQRRAFIKENNVKYIFTHYRDSFLEWYPEFKDKMIWFPHYVNIDVFSDFKQPKTIDYLMMGAVHPTIYPLRQKILDQMKSLSNFTYHEHPGYLHQQYDEKSFKVASSFAQELNKAKIFFTCDSIYHYPVMKYYETLACNTLLLASCTKEIKDLGFIPGVHFIEIDEENFMRKAQYHLRNYETLGKKIALNGYKMVRKKHSVQVRAQQLLDHIEEILAKEGGNEQ</sequence>
<gene>
    <name evidence="2" type="ORF">ABW02_25770</name>
</gene>
<protein>
    <recommendedName>
        <fullName evidence="1">Spore protein YkvP/CgeB glycosyl transferase-like domain-containing protein</fullName>
    </recommendedName>
</protein>